<name>A0A7U3Q1S3_EPIFF</name>
<feature type="transmembrane region" description="Helical" evidence="7">
    <location>
        <begin position="132"/>
        <end position="154"/>
    </location>
</feature>
<dbReference type="AlphaFoldDB" id="A0A7U3Q1S3"/>
<keyword evidence="6" id="KW-0479">Metal-binding</keyword>
<feature type="transmembrane region" description="Helical" evidence="7">
    <location>
        <begin position="195"/>
        <end position="212"/>
    </location>
</feature>
<dbReference type="InterPro" id="IPR004254">
    <property type="entry name" value="AdipoR/HlyIII-related"/>
</dbReference>
<proteinExistence type="inferred from homology"/>
<evidence type="ECO:0000313" key="9">
    <source>
        <dbReference type="Proteomes" id="UP000594364"/>
    </source>
</evidence>
<keyword evidence="5 7" id="KW-0472">Membrane</keyword>
<comment type="subcellular location">
    <subcellularLocation>
        <location evidence="1">Membrane</location>
        <topology evidence="1">Multi-pass membrane protein</topology>
    </subcellularLocation>
</comment>
<dbReference type="GO" id="GO:0006882">
    <property type="term" value="P:intracellular zinc ion homeostasis"/>
    <property type="evidence" value="ECO:0007669"/>
    <property type="project" value="TreeGrafter"/>
</dbReference>
<gene>
    <name evidence="8" type="ORF">C2857_002647</name>
</gene>
<dbReference type="PANTHER" id="PTHR20855">
    <property type="entry name" value="ADIPOR/PROGESTIN RECEPTOR-RELATED"/>
    <property type="match status" value="1"/>
</dbReference>
<feature type="binding site" evidence="6">
    <location>
        <position position="292"/>
    </location>
    <ligand>
        <name>Zn(2+)</name>
        <dbReference type="ChEBI" id="CHEBI:29105"/>
    </ligand>
</feature>
<dbReference type="GO" id="GO:0016020">
    <property type="term" value="C:membrane"/>
    <property type="evidence" value="ECO:0007669"/>
    <property type="project" value="UniProtKB-SubCell"/>
</dbReference>
<evidence type="ECO:0000256" key="3">
    <source>
        <dbReference type="ARBA" id="ARBA00022692"/>
    </source>
</evidence>
<evidence type="ECO:0000313" key="8">
    <source>
        <dbReference type="EMBL" id="QPH17759.1"/>
    </source>
</evidence>
<organism evidence="8 9">
    <name type="scientific">Epichloe festucae (strain Fl1)</name>
    <dbReference type="NCBI Taxonomy" id="877507"/>
    <lineage>
        <taxon>Eukaryota</taxon>
        <taxon>Fungi</taxon>
        <taxon>Dikarya</taxon>
        <taxon>Ascomycota</taxon>
        <taxon>Pezizomycotina</taxon>
        <taxon>Sordariomycetes</taxon>
        <taxon>Hypocreomycetidae</taxon>
        <taxon>Hypocreales</taxon>
        <taxon>Clavicipitaceae</taxon>
        <taxon>Epichloe</taxon>
    </lineage>
</organism>
<feature type="binding site" evidence="6">
    <location>
        <position position="296"/>
    </location>
    <ligand>
        <name>Zn(2+)</name>
        <dbReference type="ChEBI" id="CHEBI:29105"/>
    </ligand>
</feature>
<dbReference type="Proteomes" id="UP000594364">
    <property type="component" value="Chromosome 6"/>
</dbReference>
<sequence>MSTTNDYNDPPTNQSKAKARTVTWQEISEWQLDNKYILSDYRPEKADYLDIFTSLTFLHNETCNVYTHLVGALLLPLVATVFLRYLGKPQFLNVSSMDYSMFGIYFWCAEICLVLSMLYHLMQPHSHHVEQFWHGMDLLGIVIVTVGTFSSGIYHVFFCEASLQKLHWAIILTTGTVTGVLISNPSLRTLRWRKVKVGALVVFGASSFIPLLHGVQRYGFEYMLQYSGMKWYLLELAFYGTGVGLYAVCLHAPRVRVFHMLRDREGKSDQHLQFRIPERLAPGKFDIWGSSHQIFHVAILCAMYTHVTALLQNFTTCHTLDVCQLQGVVHGAN</sequence>
<feature type="transmembrane region" description="Helical" evidence="7">
    <location>
        <begin position="65"/>
        <end position="87"/>
    </location>
</feature>
<dbReference type="OrthoDB" id="529367at2759"/>
<dbReference type="PANTHER" id="PTHR20855:SF52">
    <property type="entry name" value="ADIPONECTIN RECEPTOR PROTEIN"/>
    <property type="match status" value="1"/>
</dbReference>
<reference evidence="8 9" key="1">
    <citation type="journal article" date="2018" name="PLoS Genet.">
        <title>Repeat elements organise 3D genome structure and mediate transcription in the filamentous fungus Epichloe festucae.</title>
        <authorList>
            <person name="Winter D.J."/>
            <person name="Ganley A.R.D."/>
            <person name="Young C.A."/>
            <person name="Liachko I."/>
            <person name="Schardl C.L."/>
            <person name="Dupont P.Y."/>
            <person name="Berry D."/>
            <person name="Ram A."/>
            <person name="Scott B."/>
            <person name="Cox M.P."/>
        </authorList>
    </citation>
    <scope>NUCLEOTIDE SEQUENCE [LARGE SCALE GENOMIC DNA]</scope>
    <source>
        <strain evidence="8 9">Fl1</strain>
    </source>
</reference>
<comment type="similarity">
    <text evidence="2">Belongs to the ADIPOR family.</text>
</comment>
<dbReference type="Pfam" id="PF03006">
    <property type="entry name" value="HlyIII"/>
    <property type="match status" value="2"/>
</dbReference>
<protein>
    <recommendedName>
        <fullName evidence="10">MPR-like GPCR protein</fullName>
    </recommendedName>
</protein>
<feature type="transmembrane region" description="Helical" evidence="7">
    <location>
        <begin position="232"/>
        <end position="252"/>
    </location>
</feature>
<dbReference type="GO" id="GO:0046872">
    <property type="term" value="F:metal ion binding"/>
    <property type="evidence" value="ECO:0007669"/>
    <property type="project" value="UniProtKB-KW"/>
</dbReference>
<evidence type="ECO:0000256" key="7">
    <source>
        <dbReference type="SAM" id="Phobius"/>
    </source>
</evidence>
<evidence type="ECO:0000256" key="6">
    <source>
        <dbReference type="PIRSR" id="PIRSR604254-1"/>
    </source>
</evidence>
<dbReference type="GO" id="GO:0038023">
    <property type="term" value="F:signaling receptor activity"/>
    <property type="evidence" value="ECO:0007669"/>
    <property type="project" value="TreeGrafter"/>
</dbReference>
<evidence type="ECO:0008006" key="10">
    <source>
        <dbReference type="Google" id="ProtNLM"/>
    </source>
</evidence>
<keyword evidence="9" id="KW-1185">Reference proteome</keyword>
<evidence type="ECO:0000256" key="1">
    <source>
        <dbReference type="ARBA" id="ARBA00004141"/>
    </source>
</evidence>
<dbReference type="EMBL" id="CP031390">
    <property type="protein sequence ID" value="QPH17759.1"/>
    <property type="molecule type" value="Genomic_DNA"/>
</dbReference>
<feature type="binding site" evidence="6">
    <location>
        <position position="120"/>
    </location>
    <ligand>
        <name>Zn(2+)</name>
        <dbReference type="ChEBI" id="CHEBI:29105"/>
    </ligand>
</feature>
<keyword evidence="4 7" id="KW-1133">Transmembrane helix</keyword>
<keyword evidence="3 7" id="KW-0812">Transmembrane</keyword>
<evidence type="ECO:0000256" key="4">
    <source>
        <dbReference type="ARBA" id="ARBA00022989"/>
    </source>
</evidence>
<evidence type="ECO:0000256" key="2">
    <source>
        <dbReference type="ARBA" id="ARBA00007018"/>
    </source>
</evidence>
<accession>A0A7U3Q1S3</accession>
<feature type="transmembrane region" description="Helical" evidence="7">
    <location>
        <begin position="99"/>
        <end position="120"/>
    </location>
</feature>
<keyword evidence="6" id="KW-0862">Zinc</keyword>
<evidence type="ECO:0000256" key="5">
    <source>
        <dbReference type="ARBA" id="ARBA00023136"/>
    </source>
</evidence>